<evidence type="ECO:0000256" key="8">
    <source>
        <dbReference type="SAM" id="MobiDB-lite"/>
    </source>
</evidence>
<dbReference type="OrthoDB" id="9547406at2759"/>
<dbReference type="InterPro" id="IPR055500">
    <property type="entry name" value="DUF7072"/>
</dbReference>
<evidence type="ECO:0000256" key="2">
    <source>
        <dbReference type="ARBA" id="ARBA00012900"/>
    </source>
</evidence>
<evidence type="ECO:0000256" key="7">
    <source>
        <dbReference type="SAM" id="Coils"/>
    </source>
</evidence>
<dbReference type="SMART" id="SM00558">
    <property type="entry name" value="JmjC"/>
    <property type="match status" value="1"/>
</dbReference>
<reference evidence="12" key="1">
    <citation type="submission" date="2013-12" db="EMBL/GenBank/DDBJ databases">
        <authorList>
            <person name="Genoscope - CEA"/>
        </authorList>
    </citation>
    <scope>NUCLEOTIDE SEQUENCE</scope>
    <source>
        <strain evidence="12">CBS 1993</strain>
    </source>
</reference>
<proteinExistence type="inferred from homology"/>
<protein>
    <recommendedName>
        <fullName evidence="2">[histone H3]-trimethyl-L-lysine(9) demethylase</fullName>
        <ecNumber evidence="2">1.14.11.66</ecNumber>
    </recommendedName>
</protein>
<dbReference type="CDD" id="cd15571">
    <property type="entry name" value="ePHD"/>
    <property type="match status" value="1"/>
</dbReference>
<dbReference type="Gene3D" id="3.30.40.10">
    <property type="entry name" value="Zinc/RING finger domain, C3HC4 (zinc finger)"/>
    <property type="match status" value="1"/>
</dbReference>
<feature type="compositionally biased region" description="Low complexity" evidence="8">
    <location>
        <begin position="1"/>
        <end position="13"/>
    </location>
</feature>
<name>W6MHF8_9ASCO</name>
<feature type="coiled-coil region" evidence="7">
    <location>
        <begin position="871"/>
        <end position="898"/>
    </location>
</feature>
<accession>W6MHF8</accession>
<dbReference type="PROSITE" id="PS51183">
    <property type="entry name" value="JMJN"/>
    <property type="match status" value="1"/>
</dbReference>
<dbReference type="Pfam" id="PF02373">
    <property type="entry name" value="JmjC"/>
    <property type="match status" value="1"/>
</dbReference>
<evidence type="ECO:0000256" key="5">
    <source>
        <dbReference type="ARBA" id="ARBA00022833"/>
    </source>
</evidence>
<evidence type="ECO:0000256" key="3">
    <source>
        <dbReference type="ARBA" id="ARBA00022723"/>
    </source>
</evidence>
<dbReference type="AlphaFoldDB" id="W6MHF8"/>
<evidence type="ECO:0000313" key="13">
    <source>
        <dbReference type="Proteomes" id="UP000019384"/>
    </source>
</evidence>
<dbReference type="InterPro" id="IPR003347">
    <property type="entry name" value="JmjC_dom"/>
</dbReference>
<evidence type="ECO:0000256" key="1">
    <source>
        <dbReference type="ARBA" id="ARBA00009711"/>
    </source>
</evidence>
<dbReference type="InterPro" id="IPR034732">
    <property type="entry name" value="EPHD"/>
</dbReference>
<keyword evidence="3" id="KW-0479">Metal-binding</keyword>
<dbReference type="PROSITE" id="PS51805">
    <property type="entry name" value="EPHD"/>
    <property type="match status" value="1"/>
</dbReference>
<dbReference type="RefSeq" id="XP_022457423.1">
    <property type="nucleotide sequence ID" value="XM_022603553.1"/>
</dbReference>
<dbReference type="GO" id="GO:0051864">
    <property type="term" value="F:histone H3K36 demethylase activity"/>
    <property type="evidence" value="ECO:0007669"/>
    <property type="project" value="TreeGrafter"/>
</dbReference>
<feature type="domain" description="JmjC" evidence="10">
    <location>
        <begin position="249"/>
        <end position="411"/>
    </location>
</feature>
<dbReference type="InterPro" id="IPR003349">
    <property type="entry name" value="JmjN"/>
</dbReference>
<evidence type="ECO:0000256" key="4">
    <source>
        <dbReference type="ARBA" id="ARBA00022771"/>
    </source>
</evidence>
<comment type="catalytic activity">
    <reaction evidence="6">
        <text>N(6),N(6),N(6)-trimethyl-L-lysyl(9)-[histone H3] + 2 2-oxoglutarate + 2 O2 = N(6)-methyl-L-lysyl(9)-[histone H3] + 2 formaldehyde + 2 succinate + 2 CO2</text>
        <dbReference type="Rhea" id="RHEA:60200"/>
        <dbReference type="Rhea" id="RHEA-COMP:15538"/>
        <dbReference type="Rhea" id="RHEA-COMP:15542"/>
        <dbReference type="ChEBI" id="CHEBI:15379"/>
        <dbReference type="ChEBI" id="CHEBI:16526"/>
        <dbReference type="ChEBI" id="CHEBI:16810"/>
        <dbReference type="ChEBI" id="CHEBI:16842"/>
        <dbReference type="ChEBI" id="CHEBI:30031"/>
        <dbReference type="ChEBI" id="CHEBI:61929"/>
        <dbReference type="ChEBI" id="CHEBI:61961"/>
        <dbReference type="EC" id="1.14.11.66"/>
    </reaction>
</comment>
<evidence type="ECO:0000259" key="11">
    <source>
        <dbReference type="PROSITE" id="PS51805"/>
    </source>
</evidence>
<evidence type="ECO:0000256" key="6">
    <source>
        <dbReference type="ARBA" id="ARBA00049349"/>
    </source>
</evidence>
<dbReference type="GeneID" id="34518811"/>
<dbReference type="SUPFAM" id="SSF51197">
    <property type="entry name" value="Clavaminate synthase-like"/>
    <property type="match status" value="1"/>
</dbReference>
<organism evidence="12 13">
    <name type="scientific">Kuraishia capsulata CBS 1993</name>
    <dbReference type="NCBI Taxonomy" id="1382522"/>
    <lineage>
        <taxon>Eukaryota</taxon>
        <taxon>Fungi</taxon>
        <taxon>Dikarya</taxon>
        <taxon>Ascomycota</taxon>
        <taxon>Saccharomycotina</taxon>
        <taxon>Pichiomycetes</taxon>
        <taxon>Pichiales</taxon>
        <taxon>Pichiaceae</taxon>
        <taxon>Kuraishia</taxon>
    </lineage>
</organism>
<dbReference type="STRING" id="1382522.W6MHF8"/>
<comment type="similarity">
    <text evidence="1">Belongs to the JHDM3 histone demethylase family.</text>
</comment>
<evidence type="ECO:0000259" key="10">
    <source>
        <dbReference type="PROSITE" id="PS51184"/>
    </source>
</evidence>
<feature type="domain" description="JmjN" evidence="9">
    <location>
        <begin position="70"/>
        <end position="111"/>
    </location>
</feature>
<dbReference type="GO" id="GO:0005634">
    <property type="term" value="C:nucleus"/>
    <property type="evidence" value="ECO:0007669"/>
    <property type="project" value="TreeGrafter"/>
</dbReference>
<dbReference type="EC" id="1.14.11.66" evidence="2"/>
<dbReference type="PANTHER" id="PTHR10694">
    <property type="entry name" value="LYSINE-SPECIFIC DEMETHYLASE"/>
    <property type="match status" value="1"/>
</dbReference>
<keyword evidence="5" id="KW-0862">Zinc</keyword>
<dbReference type="InterPro" id="IPR013083">
    <property type="entry name" value="Znf_RING/FYVE/PHD"/>
</dbReference>
<dbReference type="Pfam" id="PF13771">
    <property type="entry name" value="zf-HC5HC2H"/>
    <property type="match status" value="1"/>
</dbReference>
<reference evidence="12" key="2">
    <citation type="submission" date="2014-02" db="EMBL/GenBank/DDBJ databases">
        <title>Complete DNA sequence of /Kuraishia capsulata/ illustrates novel genomic features among budding yeasts (/Saccharomycotina/).</title>
        <authorList>
            <person name="Morales L."/>
            <person name="Noel B."/>
            <person name="Porcel B."/>
            <person name="Marcet-Houben M."/>
            <person name="Hullo M-F."/>
            <person name="Sacerdot C."/>
            <person name="Tekaia F."/>
            <person name="Leh-Louis V."/>
            <person name="Despons L."/>
            <person name="Khanna V."/>
            <person name="Aury J-M."/>
            <person name="Barbe V."/>
            <person name="Couloux A."/>
            <person name="Labadie K."/>
            <person name="Pelletier E."/>
            <person name="Souciet J-L."/>
            <person name="Boekhout T."/>
            <person name="Gabaldon T."/>
            <person name="Wincker P."/>
            <person name="Dujon B."/>
        </authorList>
    </citation>
    <scope>NUCLEOTIDE SEQUENCE</scope>
    <source>
        <strain evidence="12">CBS 1993</strain>
    </source>
</reference>
<keyword evidence="7" id="KW-0175">Coiled coil</keyword>
<dbReference type="HOGENOM" id="CLU_001442_1_2_1"/>
<dbReference type="SMART" id="SM00545">
    <property type="entry name" value="JmjN"/>
    <property type="match status" value="1"/>
</dbReference>
<keyword evidence="4" id="KW-0863">Zinc-finger</keyword>
<dbReference type="Gene3D" id="2.60.120.650">
    <property type="entry name" value="Cupin"/>
    <property type="match status" value="1"/>
</dbReference>
<dbReference type="EMBL" id="HG793126">
    <property type="protein sequence ID" value="CDK25411.1"/>
    <property type="molecule type" value="Genomic_DNA"/>
</dbReference>
<dbReference type="Pfam" id="PF02375">
    <property type="entry name" value="JmjN"/>
    <property type="match status" value="1"/>
</dbReference>
<dbReference type="GO" id="GO:0140684">
    <property type="term" value="F:histone H3K9me2/H3K9me3 demethylase activity"/>
    <property type="evidence" value="ECO:0007669"/>
    <property type="project" value="UniProtKB-EC"/>
</dbReference>
<evidence type="ECO:0000259" key="9">
    <source>
        <dbReference type="PROSITE" id="PS51183"/>
    </source>
</evidence>
<dbReference type="Proteomes" id="UP000019384">
    <property type="component" value="Unassembled WGS sequence"/>
</dbReference>
<dbReference type="Pfam" id="PF23258">
    <property type="entry name" value="DUF7072"/>
    <property type="match status" value="1"/>
</dbReference>
<feature type="region of interest" description="Disordered" evidence="8">
    <location>
        <begin position="1"/>
        <end position="49"/>
    </location>
</feature>
<feature type="domain" description="PHD-type" evidence="11">
    <location>
        <begin position="484"/>
        <end position="654"/>
    </location>
</feature>
<keyword evidence="13" id="KW-1185">Reference proteome</keyword>
<dbReference type="GO" id="GO:0008270">
    <property type="term" value="F:zinc ion binding"/>
    <property type="evidence" value="ECO:0007669"/>
    <property type="project" value="UniProtKB-KW"/>
</dbReference>
<dbReference type="GO" id="GO:0000785">
    <property type="term" value="C:chromatin"/>
    <property type="evidence" value="ECO:0007669"/>
    <property type="project" value="TreeGrafter"/>
</dbReference>
<gene>
    <name evidence="12" type="ORF">KUCA_T00001381001</name>
</gene>
<dbReference type="PANTHER" id="PTHR10694:SF7">
    <property type="entry name" value="[HISTONE H3]-TRIMETHYL-L-LYSINE(9) DEMETHYLASE"/>
    <property type="match status" value="1"/>
</dbReference>
<dbReference type="GO" id="GO:0010468">
    <property type="term" value="P:regulation of gene expression"/>
    <property type="evidence" value="ECO:0007669"/>
    <property type="project" value="TreeGrafter"/>
</dbReference>
<evidence type="ECO:0000313" key="12">
    <source>
        <dbReference type="EMBL" id="CDK25411.1"/>
    </source>
</evidence>
<feature type="region of interest" description="Disordered" evidence="8">
    <location>
        <begin position="756"/>
        <end position="777"/>
    </location>
</feature>
<dbReference type="PROSITE" id="PS51184">
    <property type="entry name" value="JMJC"/>
    <property type="match status" value="1"/>
</dbReference>
<sequence length="968" mass="110314">MSSPRKGSSSKASNHYHHHQLPSPGSDGLSPRSAPSTRATTPDRDSDSNKLFNKYTELLDISPHHVEGGVPVFKPTIDEFKDFYLFQKSINRYGMQSGIVKVIPPQEWIDSLPEPDSEVLSSVKFQKPISQQISGTNGQYAIQNIEKQKNYNLIQWKKLSMESNFLLPVPRGENREKPKISEEEKFFFDKAKKATKNEITPSLFENFPYNIDTSMYTPEKCDFLEQQYWKTLTFSSPFYGADSLGSLFPGNFGPWNVAQLPNLLDYLPEKLPGVNDAYLYGGLWKATFSWHTEDQDLYSINYLHFGAPKQWYSIPQDQHEKFYNAMAAVYPEDYKHCSEFLRHKTFLVSPAFLSKHGIHANKIVHREKEFIITYPYGYHSGFNYGYNLAESVNFALEEWLDIGVMTKKCECVSDSVGIDMRKFMKRLNGDYSITDDELEEEDEEDEVVDEMEEDTTIQVKKQKDATAKMKEVLPAPAEKVKSPPSQCVLCPKNLSKKLLKLKSFELLEVVDFARTKKVHYAHRLCAQFIPELQILSKNEYMASVEAGKEPMNIESEAIKSVSAEPDVNPKQEVQDDRDIVLGFPNIPTARRRLKCSVCRLENPQRSGGCFQCGLGKCARSFHAMCALGAGILLCNPSEGGDADGNEGHRCKLHRPRNSTYSDEYVKSYLDSIQPGKYIQISVGSEWFAGEVICNNRGESSVEVSIFSSKLSDRLEIMYENVLIPSANSLDISAKNISLHAQRDEHTRLLAELEKNKLKQQSKSEEQEAKKAQRKLDKMKKLDEKKRIAELAKQKRLLEDFDVTGYSFPSLSKTVDGNFIVEVVTSEQSKEPKEVMEDSARWWYYKLKDSTEQIARYCDNAYSNEPNDPIYLRFLKKRAQEANRKKRKAEQELLQTQAALKVPKLETPSQPLVSILQFHSFTPPPVHQVQPILAPRCEAFNLPEMKTFVNVALQSQASSDSLHDTAGQK</sequence>